<name>A0AB34KUZ9_9PEZI</name>
<dbReference type="PROSITE" id="PS50077">
    <property type="entry name" value="HEAT_REPEAT"/>
    <property type="match status" value="1"/>
</dbReference>
<keyword evidence="8 11" id="KW-0687">Ribonucleoprotein</keyword>
<evidence type="ECO:0000256" key="11">
    <source>
        <dbReference type="RuleBase" id="RU367065"/>
    </source>
</evidence>
<proteinExistence type="inferred from homology"/>
<comment type="subunit">
    <text evidence="3 11">Component of the ribosomal small subunit (SSU) processome.</text>
</comment>
<dbReference type="InterPro" id="IPR011989">
    <property type="entry name" value="ARM-like"/>
</dbReference>
<evidence type="ECO:0000256" key="2">
    <source>
        <dbReference type="ARBA" id="ARBA00010559"/>
    </source>
</evidence>
<evidence type="ECO:0000256" key="12">
    <source>
        <dbReference type="SAM" id="MobiDB-lite"/>
    </source>
</evidence>
<feature type="repeat" description="HEAT" evidence="10">
    <location>
        <begin position="579"/>
        <end position="617"/>
    </location>
</feature>
<keyword evidence="5 11" id="KW-0690">Ribosome biogenesis</keyword>
<evidence type="ECO:0000256" key="8">
    <source>
        <dbReference type="ARBA" id="ARBA00023274"/>
    </source>
</evidence>
<dbReference type="GO" id="GO:0030515">
    <property type="term" value="F:snoRNA binding"/>
    <property type="evidence" value="ECO:0007669"/>
    <property type="project" value="TreeGrafter"/>
</dbReference>
<reference evidence="14 15" key="1">
    <citation type="journal article" date="2020" name="Microbiol. Resour. Announc.">
        <title>Draft Genome Sequence of a Cladosporium Species Isolated from the Mesophotic Ascidian Didemnum maculosum.</title>
        <authorList>
            <person name="Gioti A."/>
            <person name="Siaperas R."/>
            <person name="Nikolaivits E."/>
            <person name="Le Goff G."/>
            <person name="Ouazzani J."/>
            <person name="Kotoulas G."/>
            <person name="Topakas E."/>
        </authorList>
    </citation>
    <scope>NUCLEOTIDE SEQUENCE [LARGE SCALE GENOMIC DNA]</scope>
    <source>
        <strain evidence="14 15">TM138-S3</strain>
    </source>
</reference>
<dbReference type="GO" id="GO:0030686">
    <property type="term" value="C:90S preribosome"/>
    <property type="evidence" value="ECO:0007669"/>
    <property type="project" value="TreeGrafter"/>
</dbReference>
<dbReference type="SUPFAM" id="SSF48371">
    <property type="entry name" value="ARM repeat"/>
    <property type="match status" value="2"/>
</dbReference>
<keyword evidence="6 11" id="KW-0698">rRNA processing</keyword>
<dbReference type="GO" id="GO:0045943">
    <property type="term" value="P:positive regulation of transcription by RNA polymerase I"/>
    <property type="evidence" value="ECO:0007669"/>
    <property type="project" value="TreeGrafter"/>
</dbReference>
<evidence type="ECO:0000256" key="5">
    <source>
        <dbReference type="ARBA" id="ARBA00022517"/>
    </source>
</evidence>
<dbReference type="GO" id="GO:0000462">
    <property type="term" value="P:maturation of SSU-rRNA from tricistronic rRNA transcript (SSU-rRNA, 5.8S rRNA, LSU-rRNA)"/>
    <property type="evidence" value="ECO:0007669"/>
    <property type="project" value="TreeGrafter"/>
</dbReference>
<feature type="region of interest" description="Disordered" evidence="12">
    <location>
        <begin position="842"/>
        <end position="868"/>
    </location>
</feature>
<evidence type="ECO:0000256" key="3">
    <source>
        <dbReference type="ARBA" id="ARBA00011399"/>
    </source>
</evidence>
<evidence type="ECO:0000313" key="15">
    <source>
        <dbReference type="Proteomes" id="UP000803884"/>
    </source>
</evidence>
<evidence type="ECO:0000256" key="7">
    <source>
        <dbReference type="ARBA" id="ARBA00023242"/>
    </source>
</evidence>
<feature type="domain" description="BP28 C-terminal" evidence="13">
    <location>
        <begin position="1482"/>
        <end position="1626"/>
    </location>
</feature>
<dbReference type="Pfam" id="PF23243">
    <property type="entry name" value="HEAT_HEATR1"/>
    <property type="match status" value="1"/>
</dbReference>
<keyword evidence="15" id="KW-1185">Reference proteome</keyword>
<comment type="similarity">
    <text evidence="2 11">Belongs to the HEATR1/UTP10 family.</text>
</comment>
<evidence type="ECO:0000256" key="10">
    <source>
        <dbReference type="PROSITE-ProRule" id="PRU00103"/>
    </source>
</evidence>
<evidence type="ECO:0000259" key="13">
    <source>
        <dbReference type="SMART" id="SM01036"/>
    </source>
</evidence>
<dbReference type="InterPro" id="IPR056473">
    <property type="entry name" value="HEAT_Utp10/HEAT1"/>
</dbReference>
<dbReference type="GeneID" id="96004999"/>
<dbReference type="InterPro" id="IPR040191">
    <property type="entry name" value="UTP10"/>
</dbReference>
<accession>A0AB34KUZ9</accession>
<keyword evidence="7 11" id="KW-0539">Nucleus</keyword>
<dbReference type="GO" id="GO:0032040">
    <property type="term" value="C:small-subunit processome"/>
    <property type="evidence" value="ECO:0007669"/>
    <property type="project" value="TreeGrafter"/>
</dbReference>
<evidence type="ECO:0000256" key="1">
    <source>
        <dbReference type="ARBA" id="ARBA00004604"/>
    </source>
</evidence>
<dbReference type="InterPro" id="IPR012954">
    <property type="entry name" value="BP28_C_dom"/>
</dbReference>
<gene>
    <name evidence="14" type="ORF">WHR41_03555</name>
</gene>
<evidence type="ECO:0000256" key="6">
    <source>
        <dbReference type="ARBA" id="ARBA00022552"/>
    </source>
</evidence>
<sequence>MATALQQQLAAISAKSTDQLNLKAQKQRHAKSLLFEPREAATQSFDTLFQICGEGFDDLCALDSRFRGFATNLFSPSSVEVERESLNKKENDDLDTIVEQFLGLICGRLLLRPALKCVEWLIRRWKALEHNVDTLLLAFLPYHGHEVFPTLMSILPPQLPATFTFLRPYVAALQSPPRHAVVAAAVGNPAFTTQLSGFVLNAAKRRHHSSALIGFWASVTAQALNGMLDAAQSGRPAVRKQKIEDVLLRVLPVLQDALSVKGVAELYMATCMIMTILATKAHLDDRVLDAMLEAVAGAWMHETLEDGLLCLSVLAEEKSLLEQPALVTRTILSNEEAVATLDRLSDKHRTGKLVLGTILAAAKSKQNIANQALLRTLCDTASLDFQHYEVLSRELMTGLTDSASHEVARNKQRGLLQHLSTSPEVSQYVQAAAQNIGKDAKQLGLSLVEVPQAEAMVIDEPSVPEVTEAPAVDFAQVLGALPKLPTTGKQVSFVASTLGRDYVQAYIDAFELAAQDQDRFNQLLEVATLHPKEAGTRPEFLSALASVWTGSKSALTRSSAVSAATEVITKSKDTDFQELLPYVLTALSDPSQIVRQSAARLTLAISQNYGKGAASATTWAKDLIYGEQSTAVSHLSPQDTAKFLSEVVCPVLEDCILDPTFLSRNVAEKLNDSDLKSALRSNVSSFIASRAVVTGILGVKLNLFGLLARLGKIASQARKESIVPYAKSLNQSTDVEGSLEPAALRCLSHRTSDEIETLQVIAQQSRETFAALAFKRLRELFSNMKPQSQVSVADFLLEQSIAPDNEMANVEVSRSTSAQDALRDAQLTGDVLGHLLDALPTPATLQDSERPSKRRRTSKSNTDEPKNVDRAQLDLALRKITLVLELVEASTSSKRAEPMPQLLKGLFHLLSEVHRWRILADSDLVYVQSLVLGDLLAVVNSLEASTAKQLDRSVLRTDLIVEALRSTNSPQVHNTALLLISRLATLAPETVLHSVMPLFTFMSTNTLRQADQYASHVVNMTVESIVPPLAASLKKGGRDLIQGASELLLSFTAAWEHMPLHRRLATFKHLVQTLGEGEALFAVIAMLVERYRQDNTLPTFVKELCNACRVDTQLLAVRQYLNLISEACKPRRPVADAILGFGEKNAEQVKESIVVLFDGLPVILTNPALRKGVASEMQKSEEAAEQIRQIYGDILERVVSFPRTQTGKGGVDVQDVRIAAANERSLEALLGLMPTEEFIEASAGLMQTGSEAVRTRVFTSLTERVGNAKQSNMALRTVFIDALPNCTAFLVSSQPISVRRAAIECVDGIVEKYGKLDRAACADAAEIVAGDAALGTAEGGLRVTSLLCLSSMVDSLAEDMLGLTPVVLDKALGFLEGDDEDEVVQMRDAVFTFLNALLDTLPFTLSATYLDRAIIAAAKSVQQDGERAWAVQQFSSLAAKKVAFPELASSMSRVWETVAQAGGESALLCVEMLQQAIKAHTKATVTRHAATLFPSVLKAFDLRRVLSEDEGNDAFDLVGQTAMDMTLKLNDTTFRPFFLRLVSWAAEELPKTDLTGRTLRGVALYDFAHRLFEQLGGLVTGYSGVVLENVVAVLEAADSASQEGRELIAHTLRAMQSSFSHDQDDFWSAPQHFDAILAPLVNLLASATSLSAGSIIPAITAFADSVSASQDNLKTLNSSIMALLKHESDAVRLAAVQCERAVTQGLGFEWLNLLPEMLPVISELLEDDNEDVERECLAWVREIEGVTGESLEGMLS</sequence>
<dbReference type="Pfam" id="PF12397">
    <property type="entry name" value="U3snoRNP10"/>
    <property type="match status" value="1"/>
</dbReference>
<comment type="subcellular location">
    <subcellularLocation>
        <location evidence="1 11">Nucleus</location>
        <location evidence="1 11">Nucleolus</location>
    </subcellularLocation>
</comment>
<protein>
    <recommendedName>
        <fullName evidence="4 11">U3 small nucleolar RNA-associated protein 10</fullName>
    </recommendedName>
</protein>
<dbReference type="PANTHER" id="PTHR13457">
    <property type="entry name" value="BAP28"/>
    <property type="match status" value="1"/>
</dbReference>
<dbReference type="GO" id="GO:0034455">
    <property type="term" value="C:t-UTP complex"/>
    <property type="evidence" value="ECO:0007669"/>
    <property type="project" value="TreeGrafter"/>
</dbReference>
<organism evidence="14 15">
    <name type="scientific">Cladosporium halotolerans</name>
    <dbReference type="NCBI Taxonomy" id="1052096"/>
    <lineage>
        <taxon>Eukaryota</taxon>
        <taxon>Fungi</taxon>
        <taxon>Dikarya</taxon>
        <taxon>Ascomycota</taxon>
        <taxon>Pezizomycotina</taxon>
        <taxon>Dothideomycetes</taxon>
        <taxon>Dothideomycetidae</taxon>
        <taxon>Cladosporiales</taxon>
        <taxon>Cladosporiaceae</taxon>
        <taxon>Cladosporium</taxon>
    </lineage>
</organism>
<dbReference type="InterPro" id="IPR022125">
    <property type="entry name" value="U3snoRNP10_N"/>
</dbReference>
<dbReference type="InterPro" id="IPR021133">
    <property type="entry name" value="HEAT_type_2"/>
</dbReference>
<dbReference type="PANTHER" id="PTHR13457:SF1">
    <property type="entry name" value="HEAT REPEAT-CONTAINING PROTEIN 1"/>
    <property type="match status" value="1"/>
</dbReference>
<comment type="function">
    <text evidence="9">Involved in nucleolar processing of pre-18S ribosomal RNA. Involved in ribosome biosynthesis.</text>
</comment>
<dbReference type="Pfam" id="PF08146">
    <property type="entry name" value="BP28CT"/>
    <property type="match status" value="1"/>
</dbReference>
<evidence type="ECO:0000313" key="14">
    <source>
        <dbReference type="EMBL" id="KAL1587852.1"/>
    </source>
</evidence>
<dbReference type="Proteomes" id="UP000803884">
    <property type="component" value="Unassembled WGS sequence"/>
</dbReference>
<dbReference type="RefSeq" id="XP_069230957.1">
    <property type="nucleotide sequence ID" value="XM_069372161.1"/>
</dbReference>
<dbReference type="InterPro" id="IPR016024">
    <property type="entry name" value="ARM-type_fold"/>
</dbReference>
<dbReference type="SMART" id="SM01036">
    <property type="entry name" value="BP28CT"/>
    <property type="match status" value="1"/>
</dbReference>
<dbReference type="EMBL" id="JAAQHG020000009">
    <property type="protein sequence ID" value="KAL1587852.1"/>
    <property type="molecule type" value="Genomic_DNA"/>
</dbReference>
<evidence type="ECO:0000256" key="9">
    <source>
        <dbReference type="ARBA" id="ARBA00025076"/>
    </source>
</evidence>
<evidence type="ECO:0000256" key="4">
    <source>
        <dbReference type="ARBA" id="ARBA00015399"/>
    </source>
</evidence>
<dbReference type="Gene3D" id="1.25.10.10">
    <property type="entry name" value="Leucine-rich Repeat Variant"/>
    <property type="match status" value="2"/>
</dbReference>
<comment type="caution">
    <text evidence="14">The sequence shown here is derived from an EMBL/GenBank/DDBJ whole genome shotgun (WGS) entry which is preliminary data.</text>
</comment>